<keyword evidence="2" id="KW-1185">Reference proteome</keyword>
<evidence type="ECO:0000313" key="1">
    <source>
        <dbReference type="EMBL" id="GFU61709.1"/>
    </source>
</evidence>
<name>A0A8X6UXS4_NEPPI</name>
<protein>
    <submittedName>
        <fullName evidence="1">Uncharacterized protein</fullName>
    </submittedName>
</protein>
<organism evidence="1 2">
    <name type="scientific">Nephila pilipes</name>
    <name type="common">Giant wood spider</name>
    <name type="synonym">Nephila maculata</name>
    <dbReference type="NCBI Taxonomy" id="299642"/>
    <lineage>
        <taxon>Eukaryota</taxon>
        <taxon>Metazoa</taxon>
        <taxon>Ecdysozoa</taxon>
        <taxon>Arthropoda</taxon>
        <taxon>Chelicerata</taxon>
        <taxon>Arachnida</taxon>
        <taxon>Araneae</taxon>
        <taxon>Araneomorphae</taxon>
        <taxon>Entelegynae</taxon>
        <taxon>Araneoidea</taxon>
        <taxon>Nephilidae</taxon>
        <taxon>Nephila</taxon>
    </lineage>
</organism>
<accession>A0A8X6UXS4</accession>
<sequence>MISQGHRIRMHTSSDPLASRTGVILSTGIAEFLHIEDLLDVSSRLFWLIILRLRTSISIANFRLVRQGDSPCGMGIGELAGEEADCMQNVGSLRNRNSLKFF</sequence>
<dbReference type="AlphaFoldDB" id="A0A8X6UXS4"/>
<reference evidence="1" key="1">
    <citation type="submission" date="2020-08" db="EMBL/GenBank/DDBJ databases">
        <title>Multicomponent nature underlies the extraordinary mechanical properties of spider dragline silk.</title>
        <authorList>
            <person name="Kono N."/>
            <person name="Nakamura H."/>
            <person name="Mori M."/>
            <person name="Yoshida Y."/>
            <person name="Ohtoshi R."/>
            <person name="Malay A.D."/>
            <person name="Moran D.A.P."/>
            <person name="Tomita M."/>
            <person name="Numata K."/>
            <person name="Arakawa K."/>
        </authorList>
    </citation>
    <scope>NUCLEOTIDE SEQUENCE</scope>
</reference>
<comment type="caution">
    <text evidence="1">The sequence shown here is derived from an EMBL/GenBank/DDBJ whole genome shotgun (WGS) entry which is preliminary data.</text>
</comment>
<gene>
    <name evidence="1" type="ORF">NPIL_412631</name>
</gene>
<evidence type="ECO:0000313" key="2">
    <source>
        <dbReference type="Proteomes" id="UP000887013"/>
    </source>
</evidence>
<proteinExistence type="predicted"/>
<dbReference type="Proteomes" id="UP000887013">
    <property type="component" value="Unassembled WGS sequence"/>
</dbReference>
<dbReference type="EMBL" id="BMAW01040935">
    <property type="protein sequence ID" value="GFU61709.1"/>
    <property type="molecule type" value="Genomic_DNA"/>
</dbReference>